<gene>
    <name evidence="2" type="ORF">LHA_2552</name>
</gene>
<dbReference type="OrthoDB" id="5642345at2"/>
<dbReference type="Proteomes" id="UP000032803">
    <property type="component" value="Chromosome I"/>
</dbReference>
<keyword evidence="1" id="KW-0732">Signal</keyword>
<dbReference type="PROSITE" id="PS51257">
    <property type="entry name" value="PROKAR_LIPOPROTEIN"/>
    <property type="match status" value="1"/>
</dbReference>
<name>A0A0A8US55_LEGHA</name>
<keyword evidence="3" id="KW-1185">Reference proteome</keyword>
<reference evidence="3" key="1">
    <citation type="submission" date="2014-09" db="EMBL/GenBank/DDBJ databases">
        <authorList>
            <person name="Gomez-Valero L."/>
        </authorList>
    </citation>
    <scope>NUCLEOTIDE SEQUENCE [LARGE SCALE GENOMIC DNA]</scope>
    <source>
        <strain evidence="3">ATCC35250</strain>
    </source>
</reference>
<evidence type="ECO:0000313" key="3">
    <source>
        <dbReference type="Proteomes" id="UP000032803"/>
    </source>
</evidence>
<proteinExistence type="predicted"/>
<dbReference type="PATRIC" id="fig|449.7.peg.1062"/>
<dbReference type="EMBL" id="LN681225">
    <property type="protein sequence ID" value="CEK11558.1"/>
    <property type="molecule type" value="Genomic_DNA"/>
</dbReference>
<protein>
    <recommendedName>
        <fullName evidence="4">Protein with a bacterial immunoglobulin-like domain</fullName>
    </recommendedName>
</protein>
<dbReference type="STRING" id="449.LHA_2552"/>
<organism evidence="2 3">
    <name type="scientific">Legionella hackeliae</name>
    <dbReference type="NCBI Taxonomy" id="449"/>
    <lineage>
        <taxon>Bacteria</taxon>
        <taxon>Pseudomonadati</taxon>
        <taxon>Pseudomonadota</taxon>
        <taxon>Gammaproteobacteria</taxon>
        <taxon>Legionellales</taxon>
        <taxon>Legionellaceae</taxon>
        <taxon>Legionella</taxon>
    </lineage>
</organism>
<evidence type="ECO:0000256" key="1">
    <source>
        <dbReference type="SAM" id="SignalP"/>
    </source>
</evidence>
<dbReference type="HOGENOM" id="CLU_1765733_0_0_6"/>
<evidence type="ECO:0008006" key="4">
    <source>
        <dbReference type="Google" id="ProtNLM"/>
    </source>
</evidence>
<feature type="signal peptide" evidence="1">
    <location>
        <begin position="1"/>
        <end position="26"/>
    </location>
</feature>
<sequence>MNWKSLKFLGMSAGFLFIMLTSCVAAVTPKFALTPTTVTSFKLRPSDTVIVRYRVTNNTNSARALTIVPVAGVTQIIGNADACRRPFVLGKGHSCVLSLRISGAQLTASGIHGGPTVCKTIGRGDSNPDPYLCSQPPSPNILHVNPN</sequence>
<dbReference type="RefSeq" id="WP_045106737.1">
    <property type="nucleotide sequence ID" value="NZ_LN681225.1"/>
</dbReference>
<evidence type="ECO:0000313" key="2">
    <source>
        <dbReference type="EMBL" id="CEK11558.1"/>
    </source>
</evidence>
<dbReference type="KEGG" id="lha:LHA_2552"/>
<accession>A0A0A8US55</accession>
<feature type="chain" id="PRO_5009754290" description="Protein with a bacterial immunoglobulin-like domain" evidence="1">
    <location>
        <begin position="27"/>
        <end position="147"/>
    </location>
</feature>
<dbReference type="AlphaFoldDB" id="A0A0A8US55"/>